<evidence type="ECO:0000313" key="4">
    <source>
        <dbReference type="Proteomes" id="UP000177745"/>
    </source>
</evidence>
<evidence type="ECO:0000256" key="1">
    <source>
        <dbReference type="ARBA" id="ARBA00006576"/>
    </source>
</evidence>
<dbReference type="GO" id="GO:0072527">
    <property type="term" value="P:pyrimidine-containing compound metabolic process"/>
    <property type="evidence" value="ECO:0007669"/>
    <property type="project" value="UniProtKB-ARBA"/>
</dbReference>
<protein>
    <recommendedName>
        <fullName evidence="2">CMP/dCMP-type deaminase domain-containing protein</fullName>
    </recommendedName>
</protein>
<gene>
    <name evidence="3" type="ORF">A3G51_03545</name>
</gene>
<feature type="domain" description="CMP/dCMP-type deaminase" evidence="2">
    <location>
        <begin position="20"/>
        <end position="168"/>
    </location>
</feature>
<dbReference type="GO" id="GO:0004126">
    <property type="term" value="F:cytidine deaminase activity"/>
    <property type="evidence" value="ECO:0007669"/>
    <property type="project" value="TreeGrafter"/>
</dbReference>
<dbReference type="PANTHER" id="PTHR11644:SF2">
    <property type="entry name" value="CYTIDINE DEAMINASE"/>
    <property type="match status" value="1"/>
</dbReference>
<dbReference type="PANTHER" id="PTHR11644">
    <property type="entry name" value="CYTIDINE DEAMINASE"/>
    <property type="match status" value="1"/>
</dbReference>
<dbReference type="PROSITE" id="PS51747">
    <property type="entry name" value="CYT_DCMP_DEAMINASES_2"/>
    <property type="match status" value="1"/>
</dbReference>
<comment type="caution">
    <text evidence="3">The sequence shown here is derived from an EMBL/GenBank/DDBJ whole genome shotgun (WGS) entry which is preliminary data.</text>
</comment>
<dbReference type="Pfam" id="PF00383">
    <property type="entry name" value="dCMP_cyt_deam_1"/>
    <property type="match status" value="1"/>
</dbReference>
<organism evidence="3 4">
    <name type="scientific">Candidatus Yanofskybacteria bacterium RIFCSPLOWO2_12_FULL_43_11b</name>
    <dbReference type="NCBI Taxonomy" id="1802710"/>
    <lineage>
        <taxon>Bacteria</taxon>
        <taxon>Candidatus Yanofskyibacteriota</taxon>
    </lineage>
</organism>
<dbReference type="EMBL" id="MGKY01000001">
    <property type="protein sequence ID" value="OGN34432.1"/>
    <property type="molecule type" value="Genomic_DNA"/>
</dbReference>
<dbReference type="CDD" id="cd01283">
    <property type="entry name" value="cytidine_deaminase"/>
    <property type="match status" value="1"/>
</dbReference>
<dbReference type="Gene3D" id="3.40.140.10">
    <property type="entry name" value="Cytidine Deaminase, domain 2"/>
    <property type="match status" value="1"/>
</dbReference>
<comment type="similarity">
    <text evidence="1">Belongs to the cytidine and deoxycytidylate deaminase family.</text>
</comment>
<proteinExistence type="inferred from homology"/>
<evidence type="ECO:0000259" key="2">
    <source>
        <dbReference type="PROSITE" id="PS51747"/>
    </source>
</evidence>
<dbReference type="InterPro" id="IPR016193">
    <property type="entry name" value="Cytidine_deaminase-like"/>
</dbReference>
<dbReference type="Proteomes" id="UP000177745">
    <property type="component" value="Unassembled WGS sequence"/>
</dbReference>
<dbReference type="AlphaFoldDB" id="A0A1F8HA51"/>
<evidence type="ECO:0000313" key="3">
    <source>
        <dbReference type="EMBL" id="OGN34432.1"/>
    </source>
</evidence>
<dbReference type="SUPFAM" id="SSF53927">
    <property type="entry name" value="Cytidine deaminase-like"/>
    <property type="match status" value="1"/>
</dbReference>
<dbReference type="InterPro" id="IPR002125">
    <property type="entry name" value="CMP_dCMP_dom"/>
</dbReference>
<reference evidence="3 4" key="1">
    <citation type="journal article" date="2016" name="Nat. Commun.">
        <title>Thousands of microbial genomes shed light on interconnected biogeochemical processes in an aquifer system.</title>
        <authorList>
            <person name="Anantharaman K."/>
            <person name="Brown C.T."/>
            <person name="Hug L.A."/>
            <person name="Sharon I."/>
            <person name="Castelle C.J."/>
            <person name="Probst A.J."/>
            <person name="Thomas B.C."/>
            <person name="Singh A."/>
            <person name="Wilkins M.J."/>
            <person name="Karaoz U."/>
            <person name="Brodie E.L."/>
            <person name="Williams K.H."/>
            <person name="Hubbard S.S."/>
            <person name="Banfield J.F."/>
        </authorList>
    </citation>
    <scope>NUCLEOTIDE SEQUENCE [LARGE SCALE GENOMIC DNA]</scope>
</reference>
<sequence>MKILTREIRASVMEFERLSIEEKILFGMAADVRLNAQAPYSHFFVGVAVMSESSKVYAGCNVERASWTQTTHAEQNAIDSMVSAEGPAKLWKLALIGGTENIRIGLPPKRTKHELTFDEVPVPCGHCLQCIWENCHGDGGVELFSLCNNGQIAKITIDNVFPLKFGPKDLGVNYGK</sequence>
<dbReference type="GO" id="GO:0005829">
    <property type="term" value="C:cytosol"/>
    <property type="evidence" value="ECO:0007669"/>
    <property type="project" value="TreeGrafter"/>
</dbReference>
<accession>A0A1F8HA51</accession>
<name>A0A1F8HA51_9BACT</name>
<dbReference type="GO" id="GO:0008270">
    <property type="term" value="F:zinc ion binding"/>
    <property type="evidence" value="ECO:0007669"/>
    <property type="project" value="TreeGrafter"/>
</dbReference>
<dbReference type="InterPro" id="IPR050202">
    <property type="entry name" value="Cyt/Deoxycyt_deaminase"/>
</dbReference>
<dbReference type="GO" id="GO:0055086">
    <property type="term" value="P:nucleobase-containing small molecule metabolic process"/>
    <property type="evidence" value="ECO:0007669"/>
    <property type="project" value="UniProtKB-ARBA"/>
</dbReference>